<keyword evidence="4" id="KW-0067">ATP-binding</keyword>
<dbReference type="SUPFAM" id="SSF82549">
    <property type="entry name" value="DAK1/DegV-like"/>
    <property type="match status" value="1"/>
</dbReference>
<keyword evidence="1" id="KW-0808">Transferase</keyword>
<proteinExistence type="predicted"/>
<dbReference type="PANTHER" id="PTHR28629:SF4">
    <property type="entry name" value="TRIOKINASE_FMN CYCLASE"/>
    <property type="match status" value="1"/>
</dbReference>
<evidence type="ECO:0000259" key="6">
    <source>
        <dbReference type="PROSITE" id="PS51480"/>
    </source>
</evidence>
<keyword evidence="2" id="KW-0547">Nucleotide-binding</keyword>
<dbReference type="Gene3D" id="1.25.40.340">
    <property type="match status" value="1"/>
</dbReference>
<evidence type="ECO:0000256" key="4">
    <source>
        <dbReference type="ARBA" id="ARBA00022840"/>
    </source>
</evidence>
<dbReference type="RefSeq" id="WP_231485977.1">
    <property type="nucleotide sequence ID" value="NZ_BAAAZO010000002.1"/>
</dbReference>
<evidence type="ECO:0000313" key="8">
    <source>
        <dbReference type="EMBL" id="GAA3598473.1"/>
    </source>
</evidence>
<evidence type="ECO:0000313" key="9">
    <source>
        <dbReference type="Proteomes" id="UP001501074"/>
    </source>
</evidence>
<dbReference type="PANTHER" id="PTHR28629">
    <property type="entry name" value="TRIOKINASE/FMN CYCLASE"/>
    <property type="match status" value="1"/>
</dbReference>
<protein>
    <submittedName>
        <fullName evidence="8">Dihydroxyacetone kinase family protein</fullName>
    </submittedName>
</protein>
<keyword evidence="9" id="KW-1185">Reference proteome</keyword>
<dbReference type="InterPro" id="IPR004007">
    <property type="entry name" value="DhaL_dom"/>
</dbReference>
<dbReference type="Pfam" id="PF02734">
    <property type="entry name" value="Dak2"/>
    <property type="match status" value="1"/>
</dbReference>
<comment type="caution">
    <text evidence="8">The sequence shown here is derived from an EMBL/GenBank/DDBJ whole genome shotgun (WGS) entry which is preliminary data.</text>
</comment>
<gene>
    <name evidence="8" type="ORF">GCM10022223_12280</name>
</gene>
<evidence type="ECO:0000256" key="2">
    <source>
        <dbReference type="ARBA" id="ARBA00022741"/>
    </source>
</evidence>
<dbReference type="InterPro" id="IPR036117">
    <property type="entry name" value="DhaL_dom_sf"/>
</dbReference>
<evidence type="ECO:0000259" key="7">
    <source>
        <dbReference type="PROSITE" id="PS51481"/>
    </source>
</evidence>
<dbReference type="SMART" id="SM01120">
    <property type="entry name" value="Dak2"/>
    <property type="match status" value="1"/>
</dbReference>
<feature type="domain" description="DhaK" evidence="7">
    <location>
        <begin position="7"/>
        <end position="329"/>
    </location>
</feature>
<feature type="region of interest" description="Disordered" evidence="5">
    <location>
        <begin position="529"/>
        <end position="551"/>
    </location>
</feature>
<dbReference type="Gene3D" id="3.30.1180.20">
    <property type="entry name" value="Dihydroxyacetone kinase, domain 2"/>
    <property type="match status" value="1"/>
</dbReference>
<evidence type="ECO:0000256" key="1">
    <source>
        <dbReference type="ARBA" id="ARBA00022679"/>
    </source>
</evidence>
<dbReference type="NCBIfam" id="NF011049">
    <property type="entry name" value="PRK14479.1"/>
    <property type="match status" value="1"/>
</dbReference>
<sequence length="579" mass="59036">MTRLINDPAAFADEMTEGFVAAHADRVCAVPGGVVRATEVPAGQVAVVVGGGSGHYPAFAGLVGAGLADGAVLGNVFASPSAQQVVSVGRATERGGGILLSYGNYAGDCLNFDAAQERLRDSGIEVRTVRVTDDICSAPISERGKRRGIAGDLVVFKTAGAAAAQGLPLEQVTQLAQRANDRTRSIGVAFSGCTLPGASQPLFTVPEGRMAVGLGIHGEPGLDEVDLPTADGLAQLLVERLLAELPEGVERNSHAAVLLNGLGTVKHEELFVVYRKISQLLEDAGVSVVAPEVGELCTSFDMAGVSLTLTWLDPELEDLWLAPADSPAFRRGTLSPRPRRAGLTAATPEAEEIPPATDGSKAAAGLLVELLSAVEATIETNVEELGRIDAVAGDGDHGIGMQRGARAAAAAGRAAYSRGAGAGSVLTVAGDAWADKAGGTSGALWGMALRRMGIRLGDQAGPTAATVAQALHEARTAITETGGARLGDKTLVDVLIPLDETYRRTVDSGSGGIEAAAIAAAEGEKAAAATSDLLPRTGRARPHAERSLGTPDAGAVSLSLVARTVHTTLSTVLSTTTGR</sequence>
<evidence type="ECO:0000256" key="3">
    <source>
        <dbReference type="ARBA" id="ARBA00022777"/>
    </source>
</evidence>
<reference evidence="9" key="1">
    <citation type="journal article" date="2019" name="Int. J. Syst. Evol. Microbiol.">
        <title>The Global Catalogue of Microorganisms (GCM) 10K type strain sequencing project: providing services to taxonomists for standard genome sequencing and annotation.</title>
        <authorList>
            <consortium name="The Broad Institute Genomics Platform"/>
            <consortium name="The Broad Institute Genome Sequencing Center for Infectious Disease"/>
            <person name="Wu L."/>
            <person name="Ma J."/>
        </authorList>
    </citation>
    <scope>NUCLEOTIDE SEQUENCE [LARGE SCALE GENOMIC DNA]</scope>
    <source>
        <strain evidence="9">JCM 16902</strain>
    </source>
</reference>
<dbReference type="Gene3D" id="3.40.50.10440">
    <property type="entry name" value="Dihydroxyacetone kinase, domain 1"/>
    <property type="match status" value="1"/>
</dbReference>
<keyword evidence="3 8" id="KW-0418">Kinase</keyword>
<dbReference type="InterPro" id="IPR050861">
    <property type="entry name" value="Dihydroxyacetone_Kinase"/>
</dbReference>
<dbReference type="PROSITE" id="PS51480">
    <property type="entry name" value="DHAL"/>
    <property type="match status" value="1"/>
</dbReference>
<dbReference type="EMBL" id="BAAAZO010000002">
    <property type="protein sequence ID" value="GAA3598473.1"/>
    <property type="molecule type" value="Genomic_DNA"/>
</dbReference>
<dbReference type="PROSITE" id="PS51481">
    <property type="entry name" value="DHAK"/>
    <property type="match status" value="1"/>
</dbReference>
<accession>A0ABP6Z4F7</accession>
<dbReference type="Pfam" id="PF02733">
    <property type="entry name" value="Dak1"/>
    <property type="match status" value="1"/>
</dbReference>
<dbReference type="Proteomes" id="UP001501074">
    <property type="component" value="Unassembled WGS sequence"/>
</dbReference>
<evidence type="ECO:0000256" key="5">
    <source>
        <dbReference type="SAM" id="MobiDB-lite"/>
    </source>
</evidence>
<dbReference type="InterPro" id="IPR004006">
    <property type="entry name" value="DhaK_dom"/>
</dbReference>
<organism evidence="8 9">
    <name type="scientific">Kineosporia mesophila</name>
    <dbReference type="NCBI Taxonomy" id="566012"/>
    <lineage>
        <taxon>Bacteria</taxon>
        <taxon>Bacillati</taxon>
        <taxon>Actinomycetota</taxon>
        <taxon>Actinomycetes</taxon>
        <taxon>Kineosporiales</taxon>
        <taxon>Kineosporiaceae</taxon>
        <taxon>Kineosporia</taxon>
    </lineage>
</organism>
<feature type="domain" description="DhaL" evidence="6">
    <location>
        <begin position="365"/>
        <end position="567"/>
    </location>
</feature>
<name>A0ABP6Z4F7_9ACTN</name>
<dbReference type="GO" id="GO:0016301">
    <property type="term" value="F:kinase activity"/>
    <property type="evidence" value="ECO:0007669"/>
    <property type="project" value="UniProtKB-KW"/>
</dbReference>
<dbReference type="SUPFAM" id="SSF101473">
    <property type="entry name" value="DhaL-like"/>
    <property type="match status" value="1"/>
</dbReference>